<protein>
    <recommendedName>
        <fullName evidence="1">F-box domain-containing protein</fullName>
    </recommendedName>
</protein>
<dbReference type="Proteomes" id="UP000836841">
    <property type="component" value="Chromosome 7"/>
</dbReference>
<evidence type="ECO:0000313" key="2">
    <source>
        <dbReference type="EMBL" id="CAH2078270.1"/>
    </source>
</evidence>
<accession>A0AAU9T4H0</accession>
<dbReference type="SMART" id="SM00256">
    <property type="entry name" value="FBOX"/>
    <property type="match status" value="1"/>
</dbReference>
<keyword evidence="3" id="KW-1185">Reference proteome</keyword>
<dbReference type="EMBL" id="OU466863">
    <property type="protein sequence ID" value="CAH2078270.1"/>
    <property type="molecule type" value="Genomic_DNA"/>
</dbReference>
<dbReference type="Pfam" id="PF00646">
    <property type="entry name" value="F-box"/>
    <property type="match status" value="1"/>
</dbReference>
<sequence>MAHLPMDIVHDLFLCLPATTLVRFRVLSKPCFSLIDSPDFVASHLNRTLETGDHVMVLLRSPRLLRTVYLDAPDKVLGSSSSASRRFY</sequence>
<dbReference type="AlphaFoldDB" id="A0AAU9T4H0"/>
<evidence type="ECO:0000313" key="3">
    <source>
        <dbReference type="Proteomes" id="UP000836841"/>
    </source>
</evidence>
<dbReference type="InterPro" id="IPR001810">
    <property type="entry name" value="F-box_dom"/>
</dbReference>
<dbReference type="InterPro" id="IPR036047">
    <property type="entry name" value="F-box-like_dom_sf"/>
</dbReference>
<feature type="domain" description="F-box" evidence="1">
    <location>
        <begin position="4"/>
        <end position="44"/>
    </location>
</feature>
<organism evidence="2 3">
    <name type="scientific">Thlaspi arvense</name>
    <name type="common">Field penny-cress</name>
    <dbReference type="NCBI Taxonomy" id="13288"/>
    <lineage>
        <taxon>Eukaryota</taxon>
        <taxon>Viridiplantae</taxon>
        <taxon>Streptophyta</taxon>
        <taxon>Embryophyta</taxon>
        <taxon>Tracheophyta</taxon>
        <taxon>Spermatophyta</taxon>
        <taxon>Magnoliopsida</taxon>
        <taxon>eudicotyledons</taxon>
        <taxon>Gunneridae</taxon>
        <taxon>Pentapetalae</taxon>
        <taxon>rosids</taxon>
        <taxon>malvids</taxon>
        <taxon>Brassicales</taxon>
        <taxon>Brassicaceae</taxon>
        <taxon>Thlaspideae</taxon>
        <taxon>Thlaspi</taxon>
    </lineage>
</organism>
<proteinExistence type="predicted"/>
<name>A0AAU9T4H0_THLAR</name>
<evidence type="ECO:0000259" key="1">
    <source>
        <dbReference type="SMART" id="SM00256"/>
    </source>
</evidence>
<reference evidence="2 3" key="1">
    <citation type="submission" date="2022-03" db="EMBL/GenBank/DDBJ databases">
        <authorList>
            <person name="Nunn A."/>
            <person name="Chopra R."/>
            <person name="Nunn A."/>
            <person name="Contreras Garrido A."/>
        </authorList>
    </citation>
    <scope>NUCLEOTIDE SEQUENCE [LARGE SCALE GENOMIC DNA]</scope>
</reference>
<dbReference type="SUPFAM" id="SSF81383">
    <property type="entry name" value="F-box domain"/>
    <property type="match status" value="1"/>
</dbReference>
<gene>
    <name evidence="2" type="ORF">TAV2_LOCUS25754</name>
</gene>